<reference evidence="1" key="1">
    <citation type="submission" date="2014-09" db="EMBL/GenBank/DDBJ databases">
        <authorList>
            <person name="Magalhaes I.L.F."/>
            <person name="Oliveira U."/>
            <person name="Santos F.R."/>
            <person name="Vidigal T.H.D.A."/>
            <person name="Brescovit A.D."/>
            <person name="Santos A.J."/>
        </authorList>
    </citation>
    <scope>NUCLEOTIDE SEQUENCE</scope>
    <source>
        <tissue evidence="1">Shoot tissue taken approximately 20 cm above the soil surface</tissue>
    </source>
</reference>
<evidence type="ECO:0000313" key="1">
    <source>
        <dbReference type="EMBL" id="JAD72777.1"/>
    </source>
</evidence>
<reference evidence="1" key="2">
    <citation type="journal article" date="2015" name="Data Brief">
        <title>Shoot transcriptome of the giant reed, Arundo donax.</title>
        <authorList>
            <person name="Barrero R.A."/>
            <person name="Guerrero F.D."/>
            <person name="Moolhuijzen P."/>
            <person name="Goolsby J.A."/>
            <person name="Tidwell J."/>
            <person name="Bellgard S.E."/>
            <person name="Bellgard M.I."/>
        </authorList>
    </citation>
    <scope>NUCLEOTIDE SEQUENCE</scope>
    <source>
        <tissue evidence="1">Shoot tissue taken approximately 20 cm above the soil surface</tissue>
    </source>
</reference>
<proteinExistence type="predicted"/>
<dbReference type="AlphaFoldDB" id="A0A0A9CMM4"/>
<accession>A0A0A9CMM4</accession>
<sequence>MARAPTLVCAYAEREKATGGCRWQP</sequence>
<dbReference type="EMBL" id="GBRH01225118">
    <property type="protein sequence ID" value="JAD72777.1"/>
    <property type="molecule type" value="Transcribed_RNA"/>
</dbReference>
<name>A0A0A9CMM4_ARUDO</name>
<organism evidence="1">
    <name type="scientific">Arundo donax</name>
    <name type="common">Giant reed</name>
    <name type="synonym">Donax arundinaceus</name>
    <dbReference type="NCBI Taxonomy" id="35708"/>
    <lineage>
        <taxon>Eukaryota</taxon>
        <taxon>Viridiplantae</taxon>
        <taxon>Streptophyta</taxon>
        <taxon>Embryophyta</taxon>
        <taxon>Tracheophyta</taxon>
        <taxon>Spermatophyta</taxon>
        <taxon>Magnoliopsida</taxon>
        <taxon>Liliopsida</taxon>
        <taxon>Poales</taxon>
        <taxon>Poaceae</taxon>
        <taxon>PACMAD clade</taxon>
        <taxon>Arundinoideae</taxon>
        <taxon>Arundineae</taxon>
        <taxon>Arundo</taxon>
    </lineage>
</organism>
<protein>
    <submittedName>
        <fullName evidence="1">Uncharacterized protein</fullName>
    </submittedName>
</protein>